<dbReference type="GO" id="GO:0012505">
    <property type="term" value="C:endomembrane system"/>
    <property type="evidence" value="ECO:0007669"/>
    <property type="project" value="UniProtKB-SubCell"/>
</dbReference>
<sequence length="268" mass="30953">MNILFFDGQGLRNKRPESLEECRENYFQCKTDNICINIIYKCDGFMDCKSGEDEFECSEGKFSCFTTTEEINYKLVCNNIVDCSDGSDESNCIRRVPDTKYRSQCKNGQFIPFENVCDNEFNCFDGSDEICFDESAIEDIYKITCNSKTQFLCNYQSTEKQCLQKGLQCNLKKDCQGYEDELDCSTLHCRKENPHYCNIQYSSTGFLSNGTGFPILLKKLCLDRSCQKEQYKCFYEGYCIGIELVCDGINHCLYGDDELDCGKRKKLM</sequence>
<dbReference type="OrthoDB" id="6380392at2759"/>
<dbReference type="EMBL" id="CAJFCJ010000084">
    <property type="protein sequence ID" value="CAD5126793.1"/>
    <property type="molecule type" value="Genomic_DNA"/>
</dbReference>
<dbReference type="Gene3D" id="4.10.400.10">
    <property type="entry name" value="Low-density Lipoprotein Receptor"/>
    <property type="match status" value="5"/>
</dbReference>
<dbReference type="SMART" id="SM00192">
    <property type="entry name" value="LDLa"/>
    <property type="match status" value="5"/>
</dbReference>
<dbReference type="CDD" id="cd00112">
    <property type="entry name" value="LDLa"/>
    <property type="match status" value="3"/>
</dbReference>
<proteinExistence type="predicted"/>
<keyword evidence="6" id="KW-0472">Membrane</keyword>
<gene>
    <name evidence="9" type="ORF">DGYR_LOCUS14019</name>
</gene>
<evidence type="ECO:0000256" key="4">
    <source>
        <dbReference type="ARBA" id="ARBA00022737"/>
    </source>
</evidence>
<dbReference type="GO" id="GO:0016192">
    <property type="term" value="P:vesicle-mediated transport"/>
    <property type="evidence" value="ECO:0007669"/>
    <property type="project" value="UniProtKB-ARBA"/>
</dbReference>
<dbReference type="Proteomes" id="UP000549394">
    <property type="component" value="Unassembled WGS sequence"/>
</dbReference>
<feature type="disulfide bond" evidence="8">
    <location>
        <begin position="169"/>
        <end position="184"/>
    </location>
</feature>
<evidence type="ECO:0000313" key="9">
    <source>
        <dbReference type="EMBL" id="CAD5126793.1"/>
    </source>
</evidence>
<keyword evidence="10" id="KW-1185">Reference proteome</keyword>
<evidence type="ECO:0000256" key="8">
    <source>
        <dbReference type="PROSITE-ProRule" id="PRU00124"/>
    </source>
</evidence>
<keyword evidence="4" id="KW-0677">Repeat</keyword>
<keyword evidence="3" id="KW-0812">Transmembrane</keyword>
<dbReference type="PANTHER" id="PTHR24270">
    <property type="entry name" value="LOW-DENSITY LIPOPROTEIN RECEPTOR-RELATED"/>
    <property type="match status" value="1"/>
</dbReference>
<dbReference type="SUPFAM" id="SSF57424">
    <property type="entry name" value="LDL receptor-like module"/>
    <property type="match status" value="5"/>
</dbReference>
<feature type="disulfide bond" evidence="8">
    <location>
        <begin position="42"/>
        <end position="57"/>
    </location>
</feature>
<protein>
    <submittedName>
        <fullName evidence="9">DgyrCDS14836</fullName>
    </submittedName>
</protein>
<dbReference type="Pfam" id="PF00057">
    <property type="entry name" value="Ldl_recept_a"/>
    <property type="match status" value="1"/>
</dbReference>
<dbReference type="InterPro" id="IPR050685">
    <property type="entry name" value="LDLR"/>
</dbReference>
<reference evidence="9 10" key="1">
    <citation type="submission" date="2020-08" db="EMBL/GenBank/DDBJ databases">
        <authorList>
            <person name="Hejnol A."/>
        </authorList>
    </citation>
    <scope>NUCLEOTIDE SEQUENCE [LARGE SCALE GENOMIC DNA]</scope>
</reference>
<organism evidence="9 10">
    <name type="scientific">Dimorphilus gyrociliatus</name>
    <dbReference type="NCBI Taxonomy" id="2664684"/>
    <lineage>
        <taxon>Eukaryota</taxon>
        <taxon>Metazoa</taxon>
        <taxon>Spiralia</taxon>
        <taxon>Lophotrochozoa</taxon>
        <taxon>Annelida</taxon>
        <taxon>Polychaeta</taxon>
        <taxon>Polychaeta incertae sedis</taxon>
        <taxon>Dinophilidae</taxon>
        <taxon>Dimorphilus</taxon>
    </lineage>
</organism>
<dbReference type="InterPro" id="IPR036055">
    <property type="entry name" value="LDL_receptor-like_sf"/>
</dbReference>
<comment type="caution">
    <text evidence="9">The sequence shown here is derived from an EMBL/GenBank/DDBJ whole genome shotgun (WGS) entry which is preliminary data.</text>
</comment>
<dbReference type="InterPro" id="IPR002172">
    <property type="entry name" value="LDrepeatLR_classA_rpt"/>
</dbReference>
<keyword evidence="7 8" id="KW-1015">Disulfide bond</keyword>
<feature type="disulfide bond" evidence="8">
    <location>
        <begin position="77"/>
        <end position="92"/>
    </location>
</feature>
<feature type="disulfide bond" evidence="8">
    <location>
        <begin position="246"/>
        <end position="261"/>
    </location>
</feature>
<evidence type="ECO:0000256" key="2">
    <source>
        <dbReference type="ARBA" id="ARBA00004308"/>
    </source>
</evidence>
<comment type="caution">
    <text evidence="8">Lacks conserved residue(s) required for the propagation of feature annotation.</text>
</comment>
<dbReference type="PROSITE" id="PS01209">
    <property type="entry name" value="LDLRA_1"/>
    <property type="match status" value="1"/>
</dbReference>
<dbReference type="InterPro" id="IPR023415">
    <property type="entry name" value="LDLR_class-A_CS"/>
</dbReference>
<evidence type="ECO:0000256" key="6">
    <source>
        <dbReference type="ARBA" id="ARBA00023136"/>
    </source>
</evidence>
<keyword evidence="5" id="KW-1133">Transmembrane helix</keyword>
<accession>A0A7I8WF39</accession>
<evidence type="ECO:0000313" key="10">
    <source>
        <dbReference type="Proteomes" id="UP000549394"/>
    </source>
</evidence>
<name>A0A7I8WF39_9ANNE</name>
<dbReference type="PROSITE" id="PS50068">
    <property type="entry name" value="LDLRA_2"/>
    <property type="match status" value="5"/>
</dbReference>
<evidence type="ECO:0000256" key="1">
    <source>
        <dbReference type="ARBA" id="ARBA00004167"/>
    </source>
</evidence>
<evidence type="ECO:0000256" key="3">
    <source>
        <dbReference type="ARBA" id="ARBA00022692"/>
    </source>
</evidence>
<dbReference type="PRINTS" id="PR00261">
    <property type="entry name" value="LDLRECEPTOR"/>
</dbReference>
<dbReference type="GO" id="GO:0005886">
    <property type="term" value="C:plasma membrane"/>
    <property type="evidence" value="ECO:0007669"/>
    <property type="project" value="TreeGrafter"/>
</dbReference>
<dbReference type="AlphaFoldDB" id="A0A7I8WF39"/>
<comment type="subcellular location">
    <subcellularLocation>
        <location evidence="2">Endomembrane system</location>
    </subcellularLocation>
    <subcellularLocation>
        <location evidence="1">Membrane</location>
        <topology evidence="1">Single-pass membrane protein</topology>
    </subcellularLocation>
</comment>
<evidence type="ECO:0000256" key="7">
    <source>
        <dbReference type="ARBA" id="ARBA00023157"/>
    </source>
</evidence>
<feature type="disulfide bond" evidence="8">
    <location>
        <begin position="105"/>
        <end position="123"/>
    </location>
</feature>
<evidence type="ECO:0000256" key="5">
    <source>
        <dbReference type="ARBA" id="ARBA00022989"/>
    </source>
</evidence>